<dbReference type="NCBIfam" id="TIGR01573">
    <property type="entry name" value="cas2"/>
    <property type="match status" value="1"/>
</dbReference>
<dbReference type="SUPFAM" id="SSF143430">
    <property type="entry name" value="TTP0101/SSO1404-like"/>
    <property type="match status" value="1"/>
</dbReference>
<keyword evidence="5 9" id="KW-0255">Endonuclease</keyword>
<evidence type="ECO:0000256" key="8">
    <source>
        <dbReference type="ARBA" id="ARBA00023118"/>
    </source>
</evidence>
<evidence type="ECO:0000313" key="11">
    <source>
        <dbReference type="Proteomes" id="UP000217785"/>
    </source>
</evidence>
<evidence type="ECO:0000256" key="5">
    <source>
        <dbReference type="ARBA" id="ARBA00022759"/>
    </source>
</evidence>
<evidence type="ECO:0000313" key="10">
    <source>
        <dbReference type="EMBL" id="GAX88396.1"/>
    </source>
</evidence>
<name>A0A292YHI5_9BACL</name>
<keyword evidence="4 9" id="KW-0479">Metal-binding</keyword>
<gene>
    <name evidence="9" type="primary">cas2</name>
    <name evidence="10" type="ORF">EFBL_0005</name>
</gene>
<keyword evidence="11" id="KW-1185">Reference proteome</keyword>
<evidence type="ECO:0000256" key="9">
    <source>
        <dbReference type="HAMAP-Rule" id="MF_01471"/>
    </source>
</evidence>
<dbReference type="HAMAP" id="MF_01471">
    <property type="entry name" value="Cas2"/>
    <property type="match status" value="1"/>
</dbReference>
<dbReference type="Gene3D" id="3.30.70.240">
    <property type="match status" value="1"/>
</dbReference>
<accession>A0A292YHI5</accession>
<dbReference type="OrthoDB" id="9798176at2"/>
<dbReference type="GO" id="GO:0051607">
    <property type="term" value="P:defense response to virus"/>
    <property type="evidence" value="ECO:0007669"/>
    <property type="project" value="UniProtKB-UniRule"/>
</dbReference>
<keyword evidence="3 9" id="KW-0540">Nuclease</keyword>
<organism evidence="10 11">
    <name type="scientific">Effusibacillus lacus</name>
    <dbReference type="NCBI Taxonomy" id="1348429"/>
    <lineage>
        <taxon>Bacteria</taxon>
        <taxon>Bacillati</taxon>
        <taxon>Bacillota</taxon>
        <taxon>Bacilli</taxon>
        <taxon>Bacillales</taxon>
        <taxon>Alicyclobacillaceae</taxon>
        <taxon>Effusibacillus</taxon>
    </lineage>
</organism>
<evidence type="ECO:0000256" key="6">
    <source>
        <dbReference type="ARBA" id="ARBA00022801"/>
    </source>
</evidence>
<comment type="caution">
    <text evidence="10">The sequence shown here is derived from an EMBL/GenBank/DDBJ whole genome shotgun (WGS) entry which is preliminary data.</text>
</comment>
<evidence type="ECO:0000256" key="4">
    <source>
        <dbReference type="ARBA" id="ARBA00022723"/>
    </source>
</evidence>
<evidence type="ECO:0000256" key="1">
    <source>
        <dbReference type="ARBA" id="ARBA00001946"/>
    </source>
</evidence>
<comment type="function">
    <text evidence="9">CRISPR (clustered regularly interspaced short palindromic repeat), is an adaptive immune system that provides protection against mobile genetic elements (viruses, transposable elements and conjugative plasmids). CRISPR clusters contain sequences complementary to antecedent mobile elements and target invading nucleic acids. CRISPR clusters are transcribed and processed into CRISPR RNA (crRNA). Functions as a ssRNA-specific endoribonuclease. Involved in the integration of spacer DNA into the CRISPR cassette.</text>
</comment>
<dbReference type="AlphaFoldDB" id="A0A292YHI5"/>
<dbReference type="PANTHER" id="PTHR34405">
    <property type="entry name" value="CRISPR-ASSOCIATED ENDORIBONUCLEASE CAS2"/>
    <property type="match status" value="1"/>
</dbReference>
<dbReference type="CDD" id="cd09725">
    <property type="entry name" value="Cas2_I_II_III"/>
    <property type="match status" value="1"/>
</dbReference>
<evidence type="ECO:0000256" key="2">
    <source>
        <dbReference type="ARBA" id="ARBA00009959"/>
    </source>
</evidence>
<dbReference type="RefSeq" id="WP_096180064.1">
    <property type="nucleotide sequence ID" value="NZ_BDUF01000001.1"/>
</dbReference>
<keyword evidence="7 9" id="KW-0460">Magnesium</keyword>
<dbReference type="PANTHER" id="PTHR34405:SF3">
    <property type="entry name" value="CRISPR-ASSOCIATED ENDORIBONUCLEASE CAS2 3"/>
    <property type="match status" value="1"/>
</dbReference>
<dbReference type="GO" id="GO:0043571">
    <property type="term" value="P:maintenance of CRISPR repeat elements"/>
    <property type="evidence" value="ECO:0007669"/>
    <property type="project" value="UniProtKB-UniRule"/>
</dbReference>
<comment type="subunit">
    <text evidence="9">Homodimer, forms a heterotetramer with a Cas1 homodimer.</text>
</comment>
<dbReference type="InterPro" id="IPR019199">
    <property type="entry name" value="Virulence_VapD/CRISPR_Cas2"/>
</dbReference>
<evidence type="ECO:0000256" key="3">
    <source>
        <dbReference type="ARBA" id="ARBA00022722"/>
    </source>
</evidence>
<keyword evidence="8 9" id="KW-0051">Antiviral defense</keyword>
<dbReference type="GO" id="GO:0004521">
    <property type="term" value="F:RNA endonuclease activity"/>
    <property type="evidence" value="ECO:0007669"/>
    <property type="project" value="InterPro"/>
</dbReference>
<dbReference type="GO" id="GO:0046872">
    <property type="term" value="F:metal ion binding"/>
    <property type="evidence" value="ECO:0007669"/>
    <property type="project" value="UniProtKB-UniRule"/>
</dbReference>
<protein>
    <recommendedName>
        <fullName evidence="9">CRISPR-associated endoribonuclease Cas2</fullName>
        <ecNumber evidence="9">3.1.-.-</ecNumber>
    </recommendedName>
</protein>
<dbReference type="EC" id="3.1.-.-" evidence="9"/>
<sequence length="80" mass="9292">MQVLVIYDVENDRIRSKVANACKDYGLQRIQFSAFRGDLSANRMEELFFRLKKILGVDKGNIQMYPMCEKDLKQARGTES</sequence>
<reference evidence="11" key="1">
    <citation type="submission" date="2017-07" db="EMBL/GenBank/DDBJ databases">
        <title>Draft genome sequence of Effusibacillus lacus strain skLN1.</title>
        <authorList>
            <person name="Watanabe M."/>
            <person name="Kojima H."/>
            <person name="Fukui M."/>
        </authorList>
    </citation>
    <scope>NUCLEOTIDE SEQUENCE [LARGE SCALE GENOMIC DNA]</scope>
    <source>
        <strain evidence="11">skLN1</strain>
    </source>
</reference>
<comment type="similarity">
    <text evidence="2 9">Belongs to the CRISPR-associated endoribonuclease Cas2 protein family.</text>
</comment>
<feature type="binding site" evidence="9">
    <location>
        <position position="8"/>
    </location>
    <ligand>
        <name>Mg(2+)</name>
        <dbReference type="ChEBI" id="CHEBI:18420"/>
        <note>catalytic</note>
    </ligand>
</feature>
<keyword evidence="6 9" id="KW-0378">Hydrolase</keyword>
<dbReference type="Pfam" id="PF09827">
    <property type="entry name" value="CRISPR_Cas2"/>
    <property type="match status" value="1"/>
</dbReference>
<comment type="cofactor">
    <cofactor evidence="1 9">
        <name>Mg(2+)</name>
        <dbReference type="ChEBI" id="CHEBI:18420"/>
    </cofactor>
</comment>
<dbReference type="GO" id="GO:0016787">
    <property type="term" value="F:hydrolase activity"/>
    <property type="evidence" value="ECO:0007669"/>
    <property type="project" value="UniProtKB-KW"/>
</dbReference>
<dbReference type="InterPro" id="IPR021127">
    <property type="entry name" value="CRISPR_associated_Cas2"/>
</dbReference>
<proteinExistence type="inferred from homology"/>
<evidence type="ECO:0000256" key="7">
    <source>
        <dbReference type="ARBA" id="ARBA00022842"/>
    </source>
</evidence>
<dbReference type="EMBL" id="BDUF01000001">
    <property type="protein sequence ID" value="GAX88396.1"/>
    <property type="molecule type" value="Genomic_DNA"/>
</dbReference>
<dbReference type="Proteomes" id="UP000217785">
    <property type="component" value="Unassembled WGS sequence"/>
</dbReference>